<keyword evidence="1" id="KW-0675">Receptor</keyword>
<gene>
    <name evidence="1" type="primary">PTPRN2_1</name>
    <name evidence="1" type="ORF">Ciccas_010703</name>
</gene>
<name>A0ABD2PTD2_9PLAT</name>
<comment type="caution">
    <text evidence="1">The sequence shown here is derived from an EMBL/GenBank/DDBJ whole genome shotgun (WGS) entry which is preliminary data.</text>
</comment>
<keyword evidence="2" id="KW-1185">Reference proteome</keyword>
<dbReference type="InterPro" id="IPR033522">
    <property type="entry name" value="IA-2/IA-2_beta"/>
</dbReference>
<proteinExistence type="predicted"/>
<sequence>MRLAIRSDNTLTEIKQSVTELYILRRHQFKRHVTIDADQEMACRSKNLTYTDIFIVTKPSGEPAKMDIDIGTGHLILSYLEKHLDDKSRLDKDWQSICSYEAEDSVICEAATRQSNLLKNRPSAPLPCEHLAFHTN</sequence>
<dbReference type="PANTHER" id="PTHR46106">
    <property type="entry name" value="IA-2 PROTEIN TYROSINE PHOSPHATASE, ISOFORM C"/>
    <property type="match status" value="1"/>
</dbReference>
<dbReference type="AlphaFoldDB" id="A0ABD2PTD2"/>
<evidence type="ECO:0000313" key="1">
    <source>
        <dbReference type="EMBL" id="KAL3310725.1"/>
    </source>
</evidence>
<organism evidence="1 2">
    <name type="scientific">Cichlidogyrus casuarinus</name>
    <dbReference type="NCBI Taxonomy" id="1844966"/>
    <lineage>
        <taxon>Eukaryota</taxon>
        <taxon>Metazoa</taxon>
        <taxon>Spiralia</taxon>
        <taxon>Lophotrochozoa</taxon>
        <taxon>Platyhelminthes</taxon>
        <taxon>Monogenea</taxon>
        <taxon>Monopisthocotylea</taxon>
        <taxon>Dactylogyridea</taxon>
        <taxon>Ancyrocephalidae</taxon>
        <taxon>Cichlidogyrus</taxon>
    </lineage>
</organism>
<dbReference type="PANTHER" id="PTHR46106:SF4">
    <property type="entry name" value="IA-2 PROTEIN TYROSINE PHOSPHATASE, ISOFORM C"/>
    <property type="match status" value="1"/>
</dbReference>
<dbReference type="EMBL" id="JBJKFK010002690">
    <property type="protein sequence ID" value="KAL3310725.1"/>
    <property type="molecule type" value="Genomic_DNA"/>
</dbReference>
<protein>
    <submittedName>
        <fullName evidence="1">Receptor-type tyrosine-protein phosphatase N2</fullName>
    </submittedName>
</protein>
<accession>A0ABD2PTD2</accession>
<reference evidence="1 2" key="1">
    <citation type="submission" date="2024-11" db="EMBL/GenBank/DDBJ databases">
        <title>Adaptive evolution of stress response genes in parasites aligns with host niche diversity.</title>
        <authorList>
            <person name="Hahn C."/>
            <person name="Resl P."/>
        </authorList>
    </citation>
    <scope>NUCLEOTIDE SEQUENCE [LARGE SCALE GENOMIC DNA]</scope>
    <source>
        <strain evidence="1">EGGRZ-B1_66</strain>
        <tissue evidence="1">Body</tissue>
    </source>
</reference>
<evidence type="ECO:0000313" key="2">
    <source>
        <dbReference type="Proteomes" id="UP001626550"/>
    </source>
</evidence>
<dbReference type="Proteomes" id="UP001626550">
    <property type="component" value="Unassembled WGS sequence"/>
</dbReference>